<keyword evidence="2" id="KW-1185">Reference proteome</keyword>
<organism evidence="1 2">
    <name type="scientific">Arachis hypogaea</name>
    <name type="common">Peanut</name>
    <dbReference type="NCBI Taxonomy" id="3818"/>
    <lineage>
        <taxon>Eukaryota</taxon>
        <taxon>Viridiplantae</taxon>
        <taxon>Streptophyta</taxon>
        <taxon>Embryophyta</taxon>
        <taxon>Tracheophyta</taxon>
        <taxon>Spermatophyta</taxon>
        <taxon>Magnoliopsida</taxon>
        <taxon>eudicotyledons</taxon>
        <taxon>Gunneridae</taxon>
        <taxon>Pentapetalae</taxon>
        <taxon>rosids</taxon>
        <taxon>fabids</taxon>
        <taxon>Fabales</taxon>
        <taxon>Fabaceae</taxon>
        <taxon>Papilionoideae</taxon>
        <taxon>50 kb inversion clade</taxon>
        <taxon>dalbergioids sensu lato</taxon>
        <taxon>Dalbergieae</taxon>
        <taxon>Pterocarpus clade</taxon>
        <taxon>Arachis</taxon>
    </lineage>
</organism>
<evidence type="ECO:0000313" key="1">
    <source>
        <dbReference type="EMBL" id="RYR06766.1"/>
    </source>
</evidence>
<sequence>MRNFYIGPGPLSQAHCDATLPCGVHHHLLLLLRHSDANGSIDDKCESRFYIGNLDLRITE</sequence>
<evidence type="ECO:0000313" key="2">
    <source>
        <dbReference type="Proteomes" id="UP000289738"/>
    </source>
</evidence>
<reference evidence="1 2" key="1">
    <citation type="submission" date="2019-01" db="EMBL/GenBank/DDBJ databases">
        <title>Sequencing of cultivated peanut Arachis hypogaea provides insights into genome evolution and oil improvement.</title>
        <authorList>
            <person name="Chen X."/>
        </authorList>
    </citation>
    <scope>NUCLEOTIDE SEQUENCE [LARGE SCALE GENOMIC DNA]</scope>
    <source>
        <strain evidence="2">cv. Fuhuasheng</strain>
        <tissue evidence="1">Leaves</tissue>
    </source>
</reference>
<accession>A0A444YXY8</accession>
<dbReference type="Proteomes" id="UP000289738">
    <property type="component" value="Chromosome B05"/>
</dbReference>
<comment type="caution">
    <text evidence="1">The sequence shown here is derived from an EMBL/GenBank/DDBJ whole genome shotgun (WGS) entry which is preliminary data.</text>
</comment>
<protein>
    <submittedName>
        <fullName evidence="1">Uncharacterized protein</fullName>
    </submittedName>
</protein>
<dbReference type="AlphaFoldDB" id="A0A444YXY8"/>
<gene>
    <name evidence="1" type="ORF">Ahy_B05g074076</name>
</gene>
<name>A0A444YXY8_ARAHY</name>
<proteinExistence type="predicted"/>
<dbReference type="EMBL" id="SDMP01000015">
    <property type="protein sequence ID" value="RYR06766.1"/>
    <property type="molecule type" value="Genomic_DNA"/>
</dbReference>